<comment type="caution">
    <text evidence="3">The sequence shown here is derived from an EMBL/GenBank/DDBJ whole genome shotgun (WGS) entry which is preliminary data.</text>
</comment>
<feature type="coiled-coil region" evidence="1">
    <location>
        <begin position="391"/>
        <end position="445"/>
    </location>
</feature>
<dbReference type="PANTHER" id="PTHR12758:SF20">
    <property type="entry name" value="APOPTOSIS INHIBITOR 5-LIKE"/>
    <property type="match status" value="1"/>
</dbReference>
<evidence type="ECO:0000256" key="2">
    <source>
        <dbReference type="SAM" id="MobiDB-lite"/>
    </source>
</evidence>
<evidence type="ECO:0000313" key="4">
    <source>
        <dbReference type="Proteomes" id="UP001153555"/>
    </source>
</evidence>
<dbReference type="OrthoDB" id="19224at2759"/>
<dbReference type="GO" id="GO:0003729">
    <property type="term" value="F:mRNA binding"/>
    <property type="evidence" value="ECO:0007669"/>
    <property type="project" value="TreeGrafter"/>
</dbReference>
<name>A0A9N7MQR1_STRHE</name>
<protein>
    <submittedName>
        <fullName evidence="3">Apoptosis inhibitory protein 5 (API5)</fullName>
    </submittedName>
</protein>
<dbReference type="AlphaFoldDB" id="A0A9N7MQR1"/>
<dbReference type="Proteomes" id="UP001153555">
    <property type="component" value="Unassembled WGS sequence"/>
</dbReference>
<feature type="region of interest" description="Disordered" evidence="2">
    <location>
        <begin position="484"/>
        <end position="517"/>
    </location>
</feature>
<dbReference type="Pfam" id="PF05918">
    <property type="entry name" value="API5"/>
    <property type="match status" value="1"/>
</dbReference>
<proteinExistence type="predicted"/>
<dbReference type="InterPro" id="IPR008383">
    <property type="entry name" value="API5"/>
</dbReference>
<feature type="compositionally biased region" description="Polar residues" evidence="2">
    <location>
        <begin position="499"/>
        <end position="508"/>
    </location>
</feature>
<evidence type="ECO:0000313" key="3">
    <source>
        <dbReference type="EMBL" id="CAA0816335.1"/>
    </source>
</evidence>
<sequence>MAEATDDSRDIEKLYEYGEKLNEAIDKSQGRKDYEGIIAAANGSVKAKQLAAQMIPKFFKHFPELSEQALDQHICLCEDEELGVRVQAIRGLPLFCKDTPEHLAKIVDILGQLLIAGDIVERDAVHKALMTLLRQDVKTSLTALFKHIGSTDDRNAEDLSAWEGIRERVLCFIRDKVFPLKAELLKPKDEMERHITNLVKQNLQDVTAAEFKLFMDFLKNLGLFGQNAPVERVQELVEIIEGQADLDAQFNVSDGDHIDRFISCLQMALPFFMRGASCSKFFNYLTKQIIPVFDKLPEERKLDLLKNLAESSPYTKPQDSRQLLPSIVQLLKKYMVRRKIEEINFTCIECLLYAFHHLAHKTPNATNSLCGYKIVTGQPSDRLGEDFSEQYKDFTERLSTIEELAKAMNKKLTQGMAEHNKAVAAAKTEEEKETVKEQKQNATAGLRTCNNLLAMTQPLHSKSPSFIGDQKKINLSWREVPKAAPTSGAVTATGKRRSTNSANGSGTNAAKKGRGAGGVQNQLVNRAFEGLNDIRSGGRGRGWRNRGKIHLLNPSLVPRSPPRLSAFQPRIVARTPASAFKVQPPPLTSASSLLRRPSVLASKVCRSQLRS</sequence>
<dbReference type="SUPFAM" id="SSF48371">
    <property type="entry name" value="ARM repeat"/>
    <property type="match status" value="1"/>
</dbReference>
<accession>A0A9N7MQR1</accession>
<evidence type="ECO:0000256" key="1">
    <source>
        <dbReference type="SAM" id="Coils"/>
    </source>
</evidence>
<reference evidence="3" key="1">
    <citation type="submission" date="2019-12" db="EMBL/GenBank/DDBJ databases">
        <authorList>
            <person name="Scholes J."/>
        </authorList>
    </citation>
    <scope>NUCLEOTIDE SEQUENCE</scope>
</reference>
<organism evidence="3 4">
    <name type="scientific">Striga hermonthica</name>
    <name type="common">Purple witchweed</name>
    <name type="synonym">Buchnera hermonthica</name>
    <dbReference type="NCBI Taxonomy" id="68872"/>
    <lineage>
        <taxon>Eukaryota</taxon>
        <taxon>Viridiplantae</taxon>
        <taxon>Streptophyta</taxon>
        <taxon>Embryophyta</taxon>
        <taxon>Tracheophyta</taxon>
        <taxon>Spermatophyta</taxon>
        <taxon>Magnoliopsida</taxon>
        <taxon>eudicotyledons</taxon>
        <taxon>Gunneridae</taxon>
        <taxon>Pentapetalae</taxon>
        <taxon>asterids</taxon>
        <taxon>lamiids</taxon>
        <taxon>Lamiales</taxon>
        <taxon>Orobanchaceae</taxon>
        <taxon>Buchnereae</taxon>
        <taxon>Striga</taxon>
    </lineage>
</organism>
<dbReference type="InterPro" id="IPR016024">
    <property type="entry name" value="ARM-type_fold"/>
</dbReference>
<dbReference type="PANTHER" id="PTHR12758">
    <property type="entry name" value="APOPTOSIS INHIBITOR 5-RELATED"/>
    <property type="match status" value="1"/>
</dbReference>
<dbReference type="EMBL" id="CACSLK010013932">
    <property type="protein sequence ID" value="CAA0816335.1"/>
    <property type="molecule type" value="Genomic_DNA"/>
</dbReference>
<gene>
    <name evidence="3" type="ORF">SHERM_16203</name>
</gene>
<dbReference type="GO" id="GO:0043067">
    <property type="term" value="P:regulation of programmed cell death"/>
    <property type="evidence" value="ECO:0007669"/>
    <property type="project" value="TreeGrafter"/>
</dbReference>
<dbReference type="GO" id="GO:0005634">
    <property type="term" value="C:nucleus"/>
    <property type="evidence" value="ECO:0007669"/>
    <property type="project" value="TreeGrafter"/>
</dbReference>
<keyword evidence="4" id="KW-1185">Reference proteome</keyword>
<keyword evidence="1" id="KW-0175">Coiled coil</keyword>